<evidence type="ECO:0000313" key="2">
    <source>
        <dbReference type="Proteomes" id="UP000886998"/>
    </source>
</evidence>
<gene>
    <name evidence="1" type="ORF">TNIN_416651</name>
</gene>
<dbReference type="EMBL" id="BMAV01021626">
    <property type="protein sequence ID" value="GFY75806.1"/>
    <property type="molecule type" value="Genomic_DNA"/>
</dbReference>
<dbReference type="AlphaFoldDB" id="A0A8X6YMM9"/>
<accession>A0A8X6YMM9</accession>
<comment type="caution">
    <text evidence="1">The sequence shown here is derived from an EMBL/GenBank/DDBJ whole genome shotgun (WGS) entry which is preliminary data.</text>
</comment>
<organism evidence="1 2">
    <name type="scientific">Trichonephila inaurata madagascariensis</name>
    <dbReference type="NCBI Taxonomy" id="2747483"/>
    <lineage>
        <taxon>Eukaryota</taxon>
        <taxon>Metazoa</taxon>
        <taxon>Ecdysozoa</taxon>
        <taxon>Arthropoda</taxon>
        <taxon>Chelicerata</taxon>
        <taxon>Arachnida</taxon>
        <taxon>Araneae</taxon>
        <taxon>Araneomorphae</taxon>
        <taxon>Entelegynae</taxon>
        <taxon>Araneoidea</taxon>
        <taxon>Nephilidae</taxon>
        <taxon>Trichonephila</taxon>
        <taxon>Trichonephila inaurata</taxon>
    </lineage>
</organism>
<keyword evidence="2" id="KW-1185">Reference proteome</keyword>
<protein>
    <submittedName>
        <fullName evidence="1">Uncharacterized protein</fullName>
    </submittedName>
</protein>
<proteinExistence type="predicted"/>
<sequence>MGSAAKYCRIRLAVLVGEVTISDLQQQWQTQTSLMGNVSHSRITGGLLLKELENWNHRQMLEVIRQERH</sequence>
<reference evidence="1" key="1">
    <citation type="submission" date="2020-08" db="EMBL/GenBank/DDBJ databases">
        <title>Multicomponent nature underlies the extraordinary mechanical properties of spider dragline silk.</title>
        <authorList>
            <person name="Kono N."/>
            <person name="Nakamura H."/>
            <person name="Mori M."/>
            <person name="Yoshida Y."/>
            <person name="Ohtoshi R."/>
            <person name="Malay A.D."/>
            <person name="Moran D.A.P."/>
            <person name="Tomita M."/>
            <person name="Numata K."/>
            <person name="Arakawa K."/>
        </authorList>
    </citation>
    <scope>NUCLEOTIDE SEQUENCE</scope>
</reference>
<evidence type="ECO:0000313" key="1">
    <source>
        <dbReference type="EMBL" id="GFY75806.1"/>
    </source>
</evidence>
<dbReference type="Proteomes" id="UP000886998">
    <property type="component" value="Unassembled WGS sequence"/>
</dbReference>
<name>A0A8X6YMM9_9ARAC</name>